<evidence type="ECO:0000256" key="2">
    <source>
        <dbReference type="ARBA" id="ARBA00013194"/>
    </source>
</evidence>
<reference evidence="6 7" key="1">
    <citation type="submission" date="2020-10" db="EMBL/GenBank/DDBJ databases">
        <title>Complete genome sequence of Paludibaculum fermentans P105T, a facultatively anaerobic acidobacterium capable of dissimilatory Fe(III) reduction.</title>
        <authorList>
            <person name="Dedysh S.N."/>
            <person name="Beletsky A.V."/>
            <person name="Kulichevskaya I.S."/>
            <person name="Mardanov A.V."/>
            <person name="Ravin N.V."/>
        </authorList>
    </citation>
    <scope>NUCLEOTIDE SEQUENCE [LARGE SCALE GENOMIC DNA]</scope>
    <source>
        <strain evidence="6 7">P105</strain>
    </source>
</reference>
<evidence type="ECO:0000256" key="4">
    <source>
        <dbReference type="ARBA" id="ARBA00023235"/>
    </source>
</evidence>
<dbReference type="Gene3D" id="2.40.100.10">
    <property type="entry name" value="Cyclophilin-like"/>
    <property type="match status" value="2"/>
</dbReference>
<name>A0A7S7NYV4_PALFE</name>
<proteinExistence type="inferred from homology"/>
<organism evidence="6 7">
    <name type="scientific">Paludibaculum fermentans</name>
    <dbReference type="NCBI Taxonomy" id="1473598"/>
    <lineage>
        <taxon>Bacteria</taxon>
        <taxon>Pseudomonadati</taxon>
        <taxon>Acidobacteriota</taxon>
        <taxon>Terriglobia</taxon>
        <taxon>Bryobacterales</taxon>
        <taxon>Bryobacteraceae</taxon>
        <taxon>Paludibaculum</taxon>
    </lineage>
</organism>
<keyword evidence="3" id="KW-0697">Rotamase</keyword>
<evidence type="ECO:0000313" key="7">
    <source>
        <dbReference type="Proteomes" id="UP000593892"/>
    </source>
</evidence>
<dbReference type="KEGG" id="pfer:IRI77_17980"/>
<dbReference type="SUPFAM" id="SSF50891">
    <property type="entry name" value="Cyclophilin-like"/>
    <property type="match status" value="2"/>
</dbReference>
<evidence type="ECO:0000313" key="6">
    <source>
        <dbReference type="EMBL" id="QOY91754.1"/>
    </source>
</evidence>
<dbReference type="CDD" id="cd00317">
    <property type="entry name" value="cyclophilin"/>
    <property type="match status" value="2"/>
</dbReference>
<evidence type="ECO:0000259" key="5">
    <source>
        <dbReference type="PROSITE" id="PS50072"/>
    </source>
</evidence>
<dbReference type="Pfam" id="PF00160">
    <property type="entry name" value="Pro_isomerase"/>
    <property type="match status" value="2"/>
</dbReference>
<feature type="domain" description="PPIase cyclophilin-type" evidence="5">
    <location>
        <begin position="46"/>
        <end position="198"/>
    </location>
</feature>
<dbReference type="PROSITE" id="PS00170">
    <property type="entry name" value="CSA_PPIASE_1"/>
    <property type="match status" value="1"/>
</dbReference>
<dbReference type="PROSITE" id="PS50072">
    <property type="entry name" value="CSA_PPIASE_2"/>
    <property type="match status" value="2"/>
</dbReference>
<accession>A0A7S7NYV4</accession>
<dbReference type="GO" id="GO:0006457">
    <property type="term" value="P:protein folding"/>
    <property type="evidence" value="ECO:0007669"/>
    <property type="project" value="InterPro"/>
</dbReference>
<dbReference type="Proteomes" id="UP000593892">
    <property type="component" value="Chromosome"/>
</dbReference>
<dbReference type="PANTHER" id="PTHR45625">
    <property type="entry name" value="PEPTIDYL-PROLYL CIS-TRANS ISOMERASE-RELATED"/>
    <property type="match status" value="1"/>
</dbReference>
<dbReference type="AlphaFoldDB" id="A0A7S7NYV4"/>
<dbReference type="GO" id="GO:0003755">
    <property type="term" value="F:peptidyl-prolyl cis-trans isomerase activity"/>
    <property type="evidence" value="ECO:0007669"/>
    <property type="project" value="UniProtKB-KW"/>
</dbReference>
<sequence>MTGRPLWGYDDLEMCSSRLVLLPIFALVPFMAAAQSNAADLEAVISTSAGTIRFEFAPDKAPKHVENFLKWARQGYYDGGAFHRTISYGIIQGGDPLLKDPKSARALWGTGGLKLQADEFSDMKHERGTVSTVRIPNQKNSDGSQFFICVQAQPPLDGQYSTFGRVTEGMDVVEKISQSKVDGSGIAVEPVRILKVTIEKKKTEPFVDATVEQLRRTVTMKTTLGTMKIKLEPDWAPNHVRNFLKLVDTGWYNGTAFHRVIKGFVAQGGMGDKREPNPTHPADRWVRPVKGEFRQDLKHERGILSMARTDDPDSATTSFFLMLAPAPHLDGKYTIFGRVIEGLDVLDAFEKEELDGETPKRSLRIIEAVVDPL</sequence>
<dbReference type="PANTHER" id="PTHR45625:SF4">
    <property type="entry name" value="PEPTIDYLPROLYL ISOMERASE DOMAIN AND WD REPEAT-CONTAINING PROTEIN 1"/>
    <property type="match status" value="1"/>
</dbReference>
<comment type="similarity">
    <text evidence="1">Belongs to the cyclophilin-type PPIase family.</text>
</comment>
<keyword evidence="7" id="KW-1185">Reference proteome</keyword>
<gene>
    <name evidence="6" type="ORF">IRI77_17980</name>
</gene>
<dbReference type="InterPro" id="IPR020892">
    <property type="entry name" value="Cyclophilin-type_PPIase_CS"/>
</dbReference>
<dbReference type="EMBL" id="CP063849">
    <property type="protein sequence ID" value="QOY91754.1"/>
    <property type="molecule type" value="Genomic_DNA"/>
</dbReference>
<dbReference type="EC" id="5.2.1.8" evidence="2"/>
<dbReference type="InterPro" id="IPR044666">
    <property type="entry name" value="Cyclophilin_A-like"/>
</dbReference>
<dbReference type="RefSeq" id="WP_194453408.1">
    <property type="nucleotide sequence ID" value="NZ_CP063849.1"/>
</dbReference>
<protein>
    <recommendedName>
        <fullName evidence="2">peptidylprolyl isomerase</fullName>
        <ecNumber evidence="2">5.2.1.8</ecNumber>
    </recommendedName>
</protein>
<dbReference type="PRINTS" id="PR00153">
    <property type="entry name" value="CSAPPISMRASE"/>
</dbReference>
<keyword evidence="4 6" id="KW-0413">Isomerase</keyword>
<dbReference type="InterPro" id="IPR002130">
    <property type="entry name" value="Cyclophilin-type_PPIase_dom"/>
</dbReference>
<feature type="domain" description="PPIase cyclophilin-type" evidence="5">
    <location>
        <begin position="214"/>
        <end position="370"/>
    </location>
</feature>
<evidence type="ECO:0000256" key="1">
    <source>
        <dbReference type="ARBA" id="ARBA00007365"/>
    </source>
</evidence>
<dbReference type="InterPro" id="IPR029000">
    <property type="entry name" value="Cyclophilin-like_dom_sf"/>
</dbReference>
<evidence type="ECO:0000256" key="3">
    <source>
        <dbReference type="ARBA" id="ARBA00023110"/>
    </source>
</evidence>